<keyword evidence="1" id="KW-0614">Plasmid</keyword>
<geneLocation type="plasmid" evidence="2">
    <name>pyee7</name>
</geneLocation>
<dbReference type="EMBL" id="CP031085">
    <property type="protein sequence ID" value="AYF04220.1"/>
    <property type="molecule type" value="Genomic_DNA"/>
</dbReference>
<proteinExistence type="predicted"/>
<gene>
    <name evidence="1" type="ORF">PY32053_04734</name>
</gene>
<protein>
    <recommendedName>
        <fullName evidence="3">Sulfotransferase domain-containing protein</fullName>
    </recommendedName>
</protein>
<sequence>MFTYVKIFGERNSGTIYLTGLVRENTNAIILEGDTRGKGGSLSGQNVLFQGAYTGDNDYLQDLDHFRILQSDFGWKHASPPTDVMNFSSHCHLTKFIFTTKHPCFWLQSIFKRPYNPRLSRSESFSEFIRAPWPLSRRDNLGSEKMLETPIDLFNRKVISYIECLAEFPKNSAFVRYEDLLNDTQGSVKNVCSGILGSGAAPFKNLMRSTKSADENFDFYKKKYTSRDYLNEINEEDLAFIESKLSKQVLEFCGYRVGA</sequence>
<dbReference type="SUPFAM" id="SSF52540">
    <property type="entry name" value="P-loop containing nucleoside triphosphate hydrolases"/>
    <property type="match status" value="1"/>
</dbReference>
<dbReference type="Proteomes" id="UP000272010">
    <property type="component" value="Plasmid pYEE7"/>
</dbReference>
<reference evidence="2" key="1">
    <citation type="submission" date="2018-07" db="EMBL/GenBank/DDBJ databases">
        <title>Genome Structure of the Opportunistic Pathogen Paracoccus yeei (Alphaproteobacteria) and Identification of Putative Virulence Factors.</title>
        <authorList>
            <person name="Lasek R."/>
            <person name="Szuplewska M."/>
            <person name="Mitura M."/>
            <person name="Decewicz P."/>
            <person name="Chmielowska C."/>
            <person name="Pawlot A."/>
            <person name="Sentkowska D."/>
            <person name="Czarnecki J."/>
            <person name="Bartosik D."/>
        </authorList>
    </citation>
    <scope>NUCLEOTIDE SEQUENCE [LARGE SCALE GENOMIC DNA]</scope>
    <source>
        <strain evidence="2">CCUG 32053</strain>
        <plasmid evidence="2">pyee7</plasmid>
    </source>
</reference>
<dbReference type="Gene3D" id="3.40.50.300">
    <property type="entry name" value="P-loop containing nucleotide triphosphate hydrolases"/>
    <property type="match status" value="1"/>
</dbReference>
<accession>A0A386UVP9</accession>
<organism evidence="1 2">
    <name type="scientific">Paracoccus yeei</name>
    <dbReference type="NCBI Taxonomy" id="147645"/>
    <lineage>
        <taxon>Bacteria</taxon>
        <taxon>Pseudomonadati</taxon>
        <taxon>Pseudomonadota</taxon>
        <taxon>Alphaproteobacteria</taxon>
        <taxon>Rhodobacterales</taxon>
        <taxon>Paracoccaceae</taxon>
        <taxon>Paracoccus</taxon>
    </lineage>
</organism>
<evidence type="ECO:0000313" key="2">
    <source>
        <dbReference type="Proteomes" id="UP000272010"/>
    </source>
</evidence>
<name>A0A386UVP9_9RHOB</name>
<dbReference type="RefSeq" id="WP_147405634.1">
    <property type="nucleotide sequence ID" value="NZ_CP031085.1"/>
</dbReference>
<dbReference type="AlphaFoldDB" id="A0A386UVP9"/>
<dbReference type="InterPro" id="IPR027417">
    <property type="entry name" value="P-loop_NTPase"/>
</dbReference>
<evidence type="ECO:0000313" key="1">
    <source>
        <dbReference type="EMBL" id="AYF04220.1"/>
    </source>
</evidence>
<evidence type="ECO:0008006" key="3">
    <source>
        <dbReference type="Google" id="ProtNLM"/>
    </source>
</evidence>